<evidence type="ECO:0000313" key="10">
    <source>
        <dbReference type="Proteomes" id="UP000053791"/>
    </source>
</evidence>
<keyword evidence="3 7" id="KW-0812">Transmembrane</keyword>
<feature type="region of interest" description="Disordered" evidence="6">
    <location>
        <begin position="1"/>
        <end position="53"/>
    </location>
</feature>
<accession>A0A101CYH8</accession>
<evidence type="ECO:0000256" key="5">
    <source>
        <dbReference type="ARBA" id="ARBA00023136"/>
    </source>
</evidence>
<evidence type="ECO:0000313" key="9">
    <source>
        <dbReference type="EMBL" id="KUJ85729.1"/>
    </source>
</evidence>
<sequence length="205" mass="21966">MTDVSLTSAPTDSMREGKQRRTATRDVAHHGDGAGALPRTNDPGAAVQRPSGEQSTPAGFMALLRNHETLVKYFVIGCVASAIDVLLFLVLYNLAGTSALLAHSISVPTSVLFSFFVNTRHNFKTTDYVALRLISFIAVCAVGYGTGYAIIYGAQVVGLDANIGKILSLPVVFVVQYLLNSRITFRKTKKTASPATREEQGELSG</sequence>
<dbReference type="STRING" id="1685379.AVO45_01715"/>
<evidence type="ECO:0000256" key="4">
    <source>
        <dbReference type="ARBA" id="ARBA00022989"/>
    </source>
</evidence>
<feature type="transmembrane region" description="Helical" evidence="7">
    <location>
        <begin position="163"/>
        <end position="180"/>
    </location>
</feature>
<dbReference type="InterPro" id="IPR007267">
    <property type="entry name" value="GtrA_DPMS_TM"/>
</dbReference>
<comment type="caution">
    <text evidence="9">The sequence shown here is derived from an EMBL/GenBank/DDBJ whole genome shotgun (WGS) entry which is preliminary data.</text>
</comment>
<dbReference type="GO" id="GO:0005886">
    <property type="term" value="C:plasma membrane"/>
    <property type="evidence" value="ECO:0007669"/>
    <property type="project" value="TreeGrafter"/>
</dbReference>
<name>A0A101CYH8_9RHOB</name>
<evidence type="ECO:0000256" key="3">
    <source>
        <dbReference type="ARBA" id="ARBA00022692"/>
    </source>
</evidence>
<keyword evidence="10" id="KW-1185">Reference proteome</keyword>
<keyword evidence="5 7" id="KW-0472">Membrane</keyword>
<gene>
    <name evidence="9" type="ORF">AVO45_01715</name>
</gene>
<feature type="transmembrane region" description="Helical" evidence="7">
    <location>
        <begin position="70"/>
        <end position="92"/>
    </location>
</feature>
<dbReference type="PANTHER" id="PTHR38459">
    <property type="entry name" value="PROPHAGE BACTOPRENOL-LINKED GLUCOSE TRANSLOCASE HOMOLOG"/>
    <property type="match status" value="1"/>
</dbReference>
<evidence type="ECO:0000256" key="6">
    <source>
        <dbReference type="SAM" id="MobiDB-lite"/>
    </source>
</evidence>
<dbReference type="GO" id="GO:0000271">
    <property type="term" value="P:polysaccharide biosynthetic process"/>
    <property type="evidence" value="ECO:0007669"/>
    <property type="project" value="InterPro"/>
</dbReference>
<keyword evidence="4 7" id="KW-1133">Transmembrane helix</keyword>
<feature type="transmembrane region" description="Helical" evidence="7">
    <location>
        <begin position="98"/>
        <end position="117"/>
    </location>
</feature>
<evidence type="ECO:0000256" key="7">
    <source>
        <dbReference type="SAM" id="Phobius"/>
    </source>
</evidence>
<dbReference type="Proteomes" id="UP000053791">
    <property type="component" value="Unassembled WGS sequence"/>
</dbReference>
<dbReference type="RefSeq" id="WP_068343899.1">
    <property type="nucleotide sequence ID" value="NZ_LQBQ01000001.1"/>
</dbReference>
<dbReference type="Pfam" id="PF04138">
    <property type="entry name" value="GtrA_DPMS_TM"/>
    <property type="match status" value="1"/>
</dbReference>
<feature type="transmembrane region" description="Helical" evidence="7">
    <location>
        <begin position="129"/>
        <end position="151"/>
    </location>
</feature>
<evidence type="ECO:0000256" key="2">
    <source>
        <dbReference type="ARBA" id="ARBA00009399"/>
    </source>
</evidence>
<dbReference type="OrthoDB" id="7867052at2"/>
<feature type="compositionally biased region" description="Polar residues" evidence="6">
    <location>
        <begin position="1"/>
        <end position="11"/>
    </location>
</feature>
<evidence type="ECO:0000256" key="1">
    <source>
        <dbReference type="ARBA" id="ARBA00004141"/>
    </source>
</evidence>
<feature type="domain" description="GtrA/DPMS transmembrane" evidence="8">
    <location>
        <begin position="72"/>
        <end position="185"/>
    </location>
</feature>
<dbReference type="AlphaFoldDB" id="A0A101CYH8"/>
<feature type="compositionally biased region" description="Basic and acidic residues" evidence="6">
    <location>
        <begin position="13"/>
        <end position="32"/>
    </location>
</feature>
<organism evidence="9 10">
    <name type="scientific">Ruegeria marisrubri</name>
    <dbReference type="NCBI Taxonomy" id="1685379"/>
    <lineage>
        <taxon>Bacteria</taxon>
        <taxon>Pseudomonadati</taxon>
        <taxon>Pseudomonadota</taxon>
        <taxon>Alphaproteobacteria</taxon>
        <taxon>Rhodobacterales</taxon>
        <taxon>Roseobacteraceae</taxon>
        <taxon>Ruegeria</taxon>
    </lineage>
</organism>
<comment type="subcellular location">
    <subcellularLocation>
        <location evidence="1">Membrane</location>
        <topology evidence="1">Multi-pass membrane protein</topology>
    </subcellularLocation>
</comment>
<dbReference type="EMBL" id="LQBQ01000001">
    <property type="protein sequence ID" value="KUJ85729.1"/>
    <property type="molecule type" value="Genomic_DNA"/>
</dbReference>
<evidence type="ECO:0000259" key="8">
    <source>
        <dbReference type="Pfam" id="PF04138"/>
    </source>
</evidence>
<comment type="similarity">
    <text evidence="2">Belongs to the GtrA family.</text>
</comment>
<reference evidence="9 10" key="1">
    <citation type="submission" date="2015-12" db="EMBL/GenBank/DDBJ databases">
        <authorList>
            <person name="Shamseldin A."/>
            <person name="Moawad H."/>
            <person name="Abd El-Rahim W.M."/>
            <person name="Sadowsky M.J."/>
        </authorList>
    </citation>
    <scope>NUCLEOTIDE SEQUENCE [LARGE SCALE GENOMIC DNA]</scope>
    <source>
        <strain evidence="9 10">ZGT118</strain>
    </source>
</reference>
<dbReference type="PANTHER" id="PTHR38459:SF1">
    <property type="entry name" value="PROPHAGE BACTOPRENOL-LINKED GLUCOSE TRANSLOCASE HOMOLOG"/>
    <property type="match status" value="1"/>
</dbReference>
<dbReference type="InterPro" id="IPR051401">
    <property type="entry name" value="GtrA_CellWall_Glycosyl"/>
</dbReference>
<proteinExistence type="inferred from homology"/>
<protein>
    <recommendedName>
        <fullName evidence="8">GtrA/DPMS transmembrane domain-containing protein</fullName>
    </recommendedName>
</protein>